<proteinExistence type="predicted"/>
<dbReference type="InterPro" id="IPR013658">
    <property type="entry name" value="SGL"/>
</dbReference>
<organism evidence="2 3">
    <name type="scientific">Botryosphaeria dothidea</name>
    <dbReference type="NCBI Taxonomy" id="55169"/>
    <lineage>
        <taxon>Eukaryota</taxon>
        <taxon>Fungi</taxon>
        <taxon>Dikarya</taxon>
        <taxon>Ascomycota</taxon>
        <taxon>Pezizomycotina</taxon>
        <taxon>Dothideomycetes</taxon>
        <taxon>Dothideomycetes incertae sedis</taxon>
        <taxon>Botryosphaeriales</taxon>
        <taxon>Botryosphaeriaceae</taxon>
        <taxon>Botryosphaeria</taxon>
    </lineage>
</organism>
<dbReference type="PANTHER" id="PTHR47064">
    <property type="entry name" value="PUTATIVE (AFU_ORTHOLOGUE AFUA_1G08990)-RELATED"/>
    <property type="match status" value="1"/>
</dbReference>
<dbReference type="Proteomes" id="UP000572817">
    <property type="component" value="Unassembled WGS sequence"/>
</dbReference>
<dbReference type="AlphaFoldDB" id="A0A8H4IKV4"/>
<dbReference type="SUPFAM" id="SSF63829">
    <property type="entry name" value="Calcium-dependent phosphotriesterase"/>
    <property type="match status" value="1"/>
</dbReference>
<dbReference type="Gene3D" id="2.120.10.30">
    <property type="entry name" value="TolB, C-terminal domain"/>
    <property type="match status" value="1"/>
</dbReference>
<dbReference type="InterPro" id="IPR011042">
    <property type="entry name" value="6-blade_b-propeller_TolB-like"/>
</dbReference>
<gene>
    <name evidence="2" type="ORF">GTA08_BOTSDO10086</name>
</gene>
<dbReference type="OrthoDB" id="423498at2759"/>
<dbReference type="EMBL" id="WWBZ02000073">
    <property type="protein sequence ID" value="KAF4302119.1"/>
    <property type="molecule type" value="Genomic_DNA"/>
</dbReference>
<dbReference type="PANTHER" id="PTHR47064:SF2">
    <property type="entry name" value="SMP-30_GLUCONOLACTONASE_LRE-LIKE REGION DOMAIN-CONTAINING PROTEIN-RELATED"/>
    <property type="match status" value="1"/>
</dbReference>
<evidence type="ECO:0000313" key="3">
    <source>
        <dbReference type="Proteomes" id="UP000572817"/>
    </source>
</evidence>
<reference evidence="2" key="1">
    <citation type="submission" date="2020-04" db="EMBL/GenBank/DDBJ databases">
        <title>Genome Assembly and Annotation of Botryosphaeria dothidea sdau 11-99, a Latent Pathogen of Apple Fruit Ring Rot in China.</title>
        <authorList>
            <person name="Yu C."/>
            <person name="Diao Y."/>
            <person name="Lu Q."/>
            <person name="Zhao J."/>
            <person name="Cui S."/>
            <person name="Peng C."/>
            <person name="He B."/>
            <person name="Liu H."/>
        </authorList>
    </citation>
    <scope>NUCLEOTIDE SEQUENCE [LARGE SCALE GENOMIC DNA]</scope>
    <source>
        <strain evidence="2">Sdau11-99</strain>
    </source>
</reference>
<dbReference type="Pfam" id="PF08450">
    <property type="entry name" value="SGL"/>
    <property type="match status" value="1"/>
</dbReference>
<keyword evidence="3" id="KW-1185">Reference proteome</keyword>
<sequence>MDPVFRTEPVLAVQTGLERRCTFFVKGLVYFANIGGSAQTPALVLYNPETNEAKTILNNYRGIAYNGPDDLIIDPSGNVWWTDPWFGYLDELNPVPPALTAGVWFFNTTSGSSKLLDGTLSEPNGIAASQDWSTIYVSDTGVSSGRPPMFHPTGPRMLYAYGVDFCIDALVNKRTFYINDQHDPDGLKVDSRGNLWTASGKGVDAIDPAGNLLGRVQTNFTVSNLVFAGQNMQELWLIGRGGVARVQLRDSGKPITKH</sequence>
<evidence type="ECO:0000313" key="2">
    <source>
        <dbReference type="EMBL" id="KAF4302119.1"/>
    </source>
</evidence>
<evidence type="ECO:0000259" key="1">
    <source>
        <dbReference type="Pfam" id="PF08450"/>
    </source>
</evidence>
<name>A0A8H4IKV4_9PEZI</name>
<feature type="domain" description="SMP-30/Gluconolactonase/LRE-like region" evidence="1">
    <location>
        <begin position="42"/>
        <end position="237"/>
    </location>
</feature>
<dbReference type="InterPro" id="IPR052988">
    <property type="entry name" value="Oryzine_lactonohydrolase"/>
</dbReference>
<protein>
    <recommendedName>
        <fullName evidence="1">SMP-30/Gluconolactonase/LRE-like region domain-containing protein</fullName>
    </recommendedName>
</protein>
<accession>A0A8H4IKV4</accession>
<comment type="caution">
    <text evidence="2">The sequence shown here is derived from an EMBL/GenBank/DDBJ whole genome shotgun (WGS) entry which is preliminary data.</text>
</comment>